<comment type="caution">
    <text evidence="2">The sequence shown here is derived from an EMBL/GenBank/DDBJ whole genome shotgun (WGS) entry which is preliminary data.</text>
</comment>
<dbReference type="Proteomes" id="UP001327027">
    <property type="component" value="Unassembled WGS sequence"/>
</dbReference>
<evidence type="ECO:0000256" key="1">
    <source>
        <dbReference type="SAM" id="Coils"/>
    </source>
</evidence>
<evidence type="ECO:0000313" key="2">
    <source>
        <dbReference type="EMBL" id="MEB3345101.1"/>
    </source>
</evidence>
<dbReference type="PANTHER" id="PTHR43739">
    <property type="entry name" value="XYLOGLUCANASE (EUROFUNG)"/>
    <property type="match status" value="1"/>
</dbReference>
<feature type="coiled-coil region" evidence="1">
    <location>
        <begin position="876"/>
        <end position="907"/>
    </location>
</feature>
<evidence type="ECO:0000313" key="3">
    <source>
        <dbReference type="Proteomes" id="UP001327027"/>
    </source>
</evidence>
<dbReference type="RefSeq" id="WP_324179135.1">
    <property type="nucleotide sequence ID" value="NZ_BAABAW010000008.1"/>
</dbReference>
<protein>
    <recommendedName>
        <fullName evidence="4">Sortilin (Neurotensin receptor 3)</fullName>
    </recommendedName>
</protein>
<dbReference type="SUPFAM" id="SSF50939">
    <property type="entry name" value="Sialidases"/>
    <property type="match status" value="2"/>
</dbReference>
<dbReference type="PANTHER" id="PTHR43739:SF5">
    <property type="entry name" value="EXO-ALPHA-SIALIDASE"/>
    <property type="match status" value="1"/>
</dbReference>
<accession>A0ABU5ZSP9</accession>
<gene>
    <name evidence="2" type="ORF">U6A24_06495</name>
</gene>
<name>A0ABU5ZSP9_9FLAO</name>
<dbReference type="InterPro" id="IPR015943">
    <property type="entry name" value="WD40/YVTN_repeat-like_dom_sf"/>
</dbReference>
<proteinExistence type="predicted"/>
<dbReference type="InterPro" id="IPR036278">
    <property type="entry name" value="Sialidase_sf"/>
</dbReference>
<keyword evidence="1" id="KW-0175">Coiled coil</keyword>
<sequence length="957" mass="108015">MIRKWLTFVSTILTVVSVAQHETLQFKNIGPSRGGRVTAVCGVNDSISTFYMGATGGGLWKTKDSGNHWKNISDGYFSTPSIGAITVDQSNPNIIYVGTGSDAIRSNVIVGRGIYKSEDAGKTWSFSGLKEAGQIGAIEIHPENTNIIFAAVIGQPFRKSNERGVYKSTNGGKTWEQKLFLSDSVGAIDLKFAPGNSNIIYAAMWRVERKPWTIISGDTTGGVFKSTDAGENWEKMTKGLPQNLIGKIDFAVSPDKPERVWALIQAPIKDEGLYKSDNYGETWEHIKMPKKIHKSITYRPFYFTNLDVNPKNANQLWSGTKVFWTTKDAGKSWDSIPSYPHADHHDIWVNPNNPNVFIVGNDGGASVSLDAGKNWSTLFNQPTAELYTLELDDRYPYYLYSGQQDNSTIRVPSKRPREDVLSSNDAHGLGPIQYWESVGGCETGPVVPKPGDPNVVYANCKGQFGVYNAITGFQQNYYVGAESLYGNHPDDITYRFQRVVPIEVSPYDPNTVYYGSQYVHKTIDRGIHWERISPDLTANNPKFNIRSGGPIDEDISGEEYYNVLYAIEESPLEEGVIWTGSNDGLFYITNNGGKNWSNITPKNLPPGGRVSKVHASSHQKGKAYYTVNRDYLGDEKPYLYITNDYGKSWRLNVKGIPTDYPIRVVREDSEKEGLLFAGTEFGLFVSFDDGKNWDPFQQNLPIVPITDIKIFRDNLNIATLGRSFWIMEDISVLRQLELNTASESKLFTPENTLGENVNIYFSAEAKEQDSIHFTFKNEKDVIVHDKWVKLKDAPKNVFGVRSTKWDLKHYLKVSGEKDFSGPKVAPGKYSVSFTVGEHIYEEEFEFLLHPNLKKIGTSTSDLLEQEKLALKTAQFLIKVEDKVKKLKEAIQKTKKEEQRQILKLQLAKFIKGDQRYDQPKLLDHTKYLYKMITKSPQRPGEDAFIRYNKLLQFFTNK</sequence>
<reference evidence="2 3" key="1">
    <citation type="journal article" date="2013" name="Int. J. Syst. Evol. Microbiol.">
        <title>Aquimarina gracilis sp. nov., isolated from the gut microflora of a mussel, Mytilus coruscus, and emended description of Aquimarina spongiae.</title>
        <authorList>
            <person name="Park S.C."/>
            <person name="Choe H.N."/>
            <person name="Baik K.S."/>
            <person name="Seong C.N."/>
        </authorList>
    </citation>
    <scope>NUCLEOTIDE SEQUENCE [LARGE SCALE GENOMIC DNA]</scope>
    <source>
        <strain evidence="2 3">PSC32</strain>
    </source>
</reference>
<dbReference type="EMBL" id="JAYKLX010000003">
    <property type="protein sequence ID" value="MEB3345101.1"/>
    <property type="molecule type" value="Genomic_DNA"/>
</dbReference>
<dbReference type="InterPro" id="IPR052025">
    <property type="entry name" value="Xyloglucanase_GH74"/>
</dbReference>
<dbReference type="CDD" id="cd15482">
    <property type="entry name" value="Sialidase_non-viral"/>
    <property type="match status" value="1"/>
</dbReference>
<keyword evidence="3" id="KW-1185">Reference proteome</keyword>
<dbReference type="Gene3D" id="2.130.10.10">
    <property type="entry name" value="YVTN repeat-like/Quinoprotein amine dehydrogenase"/>
    <property type="match status" value="3"/>
</dbReference>
<evidence type="ECO:0008006" key="4">
    <source>
        <dbReference type="Google" id="ProtNLM"/>
    </source>
</evidence>
<organism evidence="2 3">
    <name type="scientific">Aquimarina gracilis</name>
    <dbReference type="NCBI Taxonomy" id="874422"/>
    <lineage>
        <taxon>Bacteria</taxon>
        <taxon>Pseudomonadati</taxon>
        <taxon>Bacteroidota</taxon>
        <taxon>Flavobacteriia</taxon>
        <taxon>Flavobacteriales</taxon>
        <taxon>Flavobacteriaceae</taxon>
        <taxon>Aquimarina</taxon>
    </lineage>
</organism>